<accession>A0A2A9NLW1</accession>
<dbReference type="Proteomes" id="UP000242287">
    <property type="component" value="Unassembled WGS sequence"/>
</dbReference>
<evidence type="ECO:0000313" key="3">
    <source>
        <dbReference type="EMBL" id="PFH51529.1"/>
    </source>
</evidence>
<feature type="coiled-coil region" evidence="1">
    <location>
        <begin position="165"/>
        <end position="192"/>
    </location>
</feature>
<organism evidence="3 4">
    <name type="scientific">Amanita thiersii Skay4041</name>
    <dbReference type="NCBI Taxonomy" id="703135"/>
    <lineage>
        <taxon>Eukaryota</taxon>
        <taxon>Fungi</taxon>
        <taxon>Dikarya</taxon>
        <taxon>Basidiomycota</taxon>
        <taxon>Agaricomycotina</taxon>
        <taxon>Agaricomycetes</taxon>
        <taxon>Agaricomycetidae</taxon>
        <taxon>Agaricales</taxon>
        <taxon>Pluteineae</taxon>
        <taxon>Amanitaceae</taxon>
        <taxon>Amanita</taxon>
    </lineage>
</organism>
<proteinExistence type="predicted"/>
<reference evidence="3 4" key="1">
    <citation type="submission" date="2014-02" db="EMBL/GenBank/DDBJ databases">
        <title>Transposable element dynamics among asymbiotic and ectomycorrhizal Amanita fungi.</title>
        <authorList>
            <consortium name="DOE Joint Genome Institute"/>
            <person name="Hess J."/>
            <person name="Skrede I."/>
            <person name="Wolfe B."/>
            <person name="LaButti K."/>
            <person name="Ohm R.A."/>
            <person name="Grigoriev I.V."/>
            <person name="Pringle A."/>
        </authorList>
    </citation>
    <scope>NUCLEOTIDE SEQUENCE [LARGE SCALE GENOMIC DNA]</scope>
    <source>
        <strain evidence="3 4">SKay4041</strain>
    </source>
</reference>
<protein>
    <recommendedName>
        <fullName evidence="2">GLTSCR protein conserved domain-containing protein</fullName>
    </recommendedName>
</protein>
<dbReference type="EMBL" id="KZ301987">
    <property type="protein sequence ID" value="PFH51529.1"/>
    <property type="molecule type" value="Genomic_DNA"/>
</dbReference>
<gene>
    <name evidence="3" type="ORF">AMATHDRAFT_117137</name>
</gene>
<dbReference type="STRING" id="703135.A0A2A9NLW1"/>
<dbReference type="AlphaFoldDB" id="A0A2A9NLW1"/>
<feature type="domain" description="GLTSCR protein conserved" evidence="2">
    <location>
        <begin position="57"/>
        <end position="168"/>
    </location>
</feature>
<sequence length="331" mass="36246">SSLAGPSTWQPPSHWNLDQPLSAYSTRKIAKLKLKSAEEQEIITQTAARFASCLVSDHANVLHPDVDSPFSDYSDVLNRLLPYHVFQQPCEDLLGISRSNKGKEKATDLKAEVEETKFALECHKRKDDLRRRFRKITMQSAKRSAPDDQAYVLEQAVLEADRLEMTWLSSELRTARSELDKLEKDKRAVVNANRAATVPNPYMHAQYYRSYPYSYAQPYGAPTQIPPGSISTFSVAPPVSGMISSTATSQQASAAIPVQLPVASLPALHALGIMPVPASSLPPEGQVQPPAILRGSTANGTMLSLEINVSLLQSAQMSGLAMVLNSLMSRS</sequence>
<evidence type="ECO:0000256" key="1">
    <source>
        <dbReference type="SAM" id="Coils"/>
    </source>
</evidence>
<feature type="non-terminal residue" evidence="3">
    <location>
        <position position="1"/>
    </location>
</feature>
<evidence type="ECO:0000313" key="4">
    <source>
        <dbReference type="Proteomes" id="UP000242287"/>
    </source>
</evidence>
<keyword evidence="4" id="KW-1185">Reference proteome</keyword>
<dbReference type="OrthoDB" id="2556847at2759"/>
<keyword evidence="1" id="KW-0175">Coiled coil</keyword>
<dbReference type="Pfam" id="PF15249">
    <property type="entry name" value="GLTSCR1"/>
    <property type="match status" value="1"/>
</dbReference>
<dbReference type="InterPro" id="IPR015671">
    <property type="entry name" value="GSCR1_dom"/>
</dbReference>
<feature type="non-terminal residue" evidence="3">
    <location>
        <position position="331"/>
    </location>
</feature>
<evidence type="ECO:0000259" key="2">
    <source>
        <dbReference type="Pfam" id="PF15249"/>
    </source>
</evidence>
<name>A0A2A9NLW1_9AGAR</name>